<dbReference type="Proteomes" id="UP000250235">
    <property type="component" value="Unassembled WGS sequence"/>
</dbReference>
<gene>
    <name evidence="3" type="ORF">F511_27338</name>
</gene>
<evidence type="ECO:0000256" key="2">
    <source>
        <dbReference type="SAM" id="MobiDB-lite"/>
    </source>
</evidence>
<evidence type="ECO:0000313" key="4">
    <source>
        <dbReference type="Proteomes" id="UP000250235"/>
    </source>
</evidence>
<accession>A0A2Z7ALB2</accession>
<feature type="compositionally biased region" description="Basic and acidic residues" evidence="2">
    <location>
        <begin position="181"/>
        <end position="192"/>
    </location>
</feature>
<evidence type="ECO:0000256" key="1">
    <source>
        <dbReference type="SAM" id="Coils"/>
    </source>
</evidence>
<organism evidence="3 4">
    <name type="scientific">Dorcoceras hygrometricum</name>
    <dbReference type="NCBI Taxonomy" id="472368"/>
    <lineage>
        <taxon>Eukaryota</taxon>
        <taxon>Viridiplantae</taxon>
        <taxon>Streptophyta</taxon>
        <taxon>Embryophyta</taxon>
        <taxon>Tracheophyta</taxon>
        <taxon>Spermatophyta</taxon>
        <taxon>Magnoliopsida</taxon>
        <taxon>eudicotyledons</taxon>
        <taxon>Gunneridae</taxon>
        <taxon>Pentapetalae</taxon>
        <taxon>asterids</taxon>
        <taxon>lamiids</taxon>
        <taxon>Lamiales</taxon>
        <taxon>Gesneriaceae</taxon>
        <taxon>Didymocarpoideae</taxon>
        <taxon>Trichosporeae</taxon>
        <taxon>Loxocarpinae</taxon>
        <taxon>Dorcoceras</taxon>
    </lineage>
</organism>
<feature type="compositionally biased region" description="Polar residues" evidence="2">
    <location>
        <begin position="217"/>
        <end position="231"/>
    </location>
</feature>
<reference evidence="3 4" key="1">
    <citation type="journal article" date="2015" name="Proc. Natl. Acad. Sci. U.S.A.">
        <title>The resurrection genome of Boea hygrometrica: A blueprint for survival of dehydration.</title>
        <authorList>
            <person name="Xiao L."/>
            <person name="Yang G."/>
            <person name="Zhang L."/>
            <person name="Yang X."/>
            <person name="Zhao S."/>
            <person name="Ji Z."/>
            <person name="Zhou Q."/>
            <person name="Hu M."/>
            <person name="Wang Y."/>
            <person name="Chen M."/>
            <person name="Xu Y."/>
            <person name="Jin H."/>
            <person name="Xiao X."/>
            <person name="Hu G."/>
            <person name="Bao F."/>
            <person name="Hu Y."/>
            <person name="Wan P."/>
            <person name="Li L."/>
            <person name="Deng X."/>
            <person name="Kuang T."/>
            <person name="Xiang C."/>
            <person name="Zhu J.K."/>
            <person name="Oliver M.J."/>
            <person name="He Y."/>
        </authorList>
    </citation>
    <scope>NUCLEOTIDE SEQUENCE [LARGE SCALE GENOMIC DNA]</scope>
    <source>
        <strain evidence="4">cv. XS01</strain>
    </source>
</reference>
<protein>
    <submittedName>
        <fullName evidence="3">Uncharacterized protein</fullName>
    </submittedName>
</protein>
<dbReference type="AlphaFoldDB" id="A0A2Z7ALB2"/>
<name>A0A2Z7ALB2_9LAMI</name>
<sequence>MPDGGRTAAAAATTYRTLPRRPRRMAHVAPNDLCNQLRMGCWPSAGHHLAIARPARDLVLAIARRSDKFTTDGISSARWPEQVRQRGGGAWVADGGEWVRSRGEEYGPFNAYIPIRSTTIGKSRVAKDPITMHTSWRSNSDIASVTSIGYPRMRASGESSTTKHRLLHASGPHPIPPPNDPKIEKRKPKEFGQKAAQSRHIRVSCSLDRFDGGSTEPDLSSAHNQSNLTTCNTVADQIESEKEKTRRADYNRSKVKIRSAQSWIRCEEKISSELDKLRRAKSDLRSTEAEQRNQMYSAHMLKVNEACRSIKYKGHKVQLVRRLFQREETCVQRIDLHKGFIYQRETEIENYGEQEDKPEAKMSTIKTEDLIVTVDS</sequence>
<keyword evidence="4" id="KW-1185">Reference proteome</keyword>
<proteinExistence type="predicted"/>
<feature type="region of interest" description="Disordered" evidence="2">
    <location>
        <begin position="153"/>
        <end position="231"/>
    </location>
</feature>
<dbReference type="EMBL" id="KV014435">
    <property type="protein sequence ID" value="KZV22168.1"/>
    <property type="molecule type" value="Genomic_DNA"/>
</dbReference>
<feature type="coiled-coil region" evidence="1">
    <location>
        <begin position="267"/>
        <end position="294"/>
    </location>
</feature>
<evidence type="ECO:0000313" key="3">
    <source>
        <dbReference type="EMBL" id="KZV22168.1"/>
    </source>
</evidence>
<keyword evidence="1" id="KW-0175">Coiled coil</keyword>